<dbReference type="InterPro" id="IPR000995">
    <property type="entry name" value="Musac_Ach_rcpt"/>
</dbReference>
<name>A0ABM0GPM7_SACKO</name>
<keyword evidence="6 11" id="KW-0472">Membrane</keyword>
<keyword evidence="3 9" id="KW-0812">Transmembrane</keyword>
<feature type="transmembrane region" description="Helical" evidence="11">
    <location>
        <begin position="175"/>
        <end position="200"/>
    </location>
</feature>
<feature type="transmembrane region" description="Helical" evidence="11">
    <location>
        <begin position="220"/>
        <end position="242"/>
    </location>
</feature>
<dbReference type="SUPFAM" id="SSF81321">
    <property type="entry name" value="Family A G protein-coupled receptor-like"/>
    <property type="match status" value="1"/>
</dbReference>
<feature type="transmembrane region" description="Helical" evidence="11">
    <location>
        <begin position="95"/>
        <end position="121"/>
    </location>
</feature>
<evidence type="ECO:0000256" key="3">
    <source>
        <dbReference type="ARBA" id="ARBA00022692"/>
    </source>
</evidence>
<evidence type="ECO:0000313" key="13">
    <source>
        <dbReference type="Proteomes" id="UP000694865"/>
    </source>
</evidence>
<sequence length="595" mass="68100">METHVTYGFDINNITNGSGFNNSFYYNLTSGEHDDVNNNDSNFVDDVDTAFRGNIASDVPIGIILSIISLITFLGNALVIHAVRTEKRLQTVSNYFILSLAVADMLIGMVIMPLSTMYYLAHRWPLGLGICQMWLSLDYVCCTASILNLFILSLDRYWSITSPLKYLRRRTGKRASILISMVWAVSLLWVIPVTGWHAFSRGGERVILHGHCDAEFHRDTIFKVVTGAVNFYIPMIIMVCLYGRIFHEIRKRSNLNIGRCTYGHGVSVTTDTTYAYAKDFRKTSVNDHDFHTEYEFDSSQSNERDSEVKNLEQEARFNFTNVALLRRLKNIIRTDRNANPTVARNLDSDQPSSTSNEDKLLHSESYADDDTLRFNGTTSNTDSPNGQICILRPPPTPHLNVNNRRITKTPEPEVIWRRRSEDELKPPPMHFGKNVKNHSPSTPMQRSNARRSPYHVSATHLTVTSPGMKTRKLEVTSGIAPKNSKKNTFKLGKLEHFLKAPRKKRFSATLNRERKAAKQLGVIMGCFILCWLPYFILFLIVALCKDCIPENIYYATIWLGYVNSTLNPFLYPLCNHNFRRAFRRILHLQNPRKKK</sequence>
<feature type="transmembrane region" description="Helical" evidence="11">
    <location>
        <begin position="61"/>
        <end position="83"/>
    </location>
</feature>
<evidence type="ECO:0000256" key="6">
    <source>
        <dbReference type="ARBA" id="ARBA00023136"/>
    </source>
</evidence>
<dbReference type="GeneID" id="100369915"/>
<feature type="compositionally biased region" description="Polar residues" evidence="10">
    <location>
        <begin position="374"/>
        <end position="386"/>
    </location>
</feature>
<evidence type="ECO:0000256" key="11">
    <source>
        <dbReference type="SAM" id="Phobius"/>
    </source>
</evidence>
<dbReference type="InterPro" id="IPR000276">
    <property type="entry name" value="GPCR_Rhodpsn"/>
</dbReference>
<evidence type="ECO:0000313" key="14">
    <source>
        <dbReference type="RefSeq" id="XP_002734542.1"/>
    </source>
</evidence>
<keyword evidence="8 9" id="KW-0807">Transducer</keyword>
<feature type="region of interest" description="Disordered" evidence="10">
    <location>
        <begin position="423"/>
        <end position="453"/>
    </location>
</feature>
<protein>
    <submittedName>
        <fullName evidence="14">Octopamine receptor-like</fullName>
    </submittedName>
</protein>
<dbReference type="InterPro" id="IPR017452">
    <property type="entry name" value="GPCR_Rhodpsn_7TM"/>
</dbReference>
<evidence type="ECO:0000259" key="12">
    <source>
        <dbReference type="PROSITE" id="PS50262"/>
    </source>
</evidence>
<evidence type="ECO:0000256" key="1">
    <source>
        <dbReference type="ARBA" id="ARBA00004651"/>
    </source>
</evidence>
<dbReference type="RefSeq" id="XP_002734542.1">
    <property type="nucleotide sequence ID" value="XM_002734496.1"/>
</dbReference>
<feature type="transmembrane region" description="Helical" evidence="11">
    <location>
        <begin position="520"/>
        <end position="540"/>
    </location>
</feature>
<proteinExistence type="inferred from homology"/>
<evidence type="ECO:0000256" key="2">
    <source>
        <dbReference type="ARBA" id="ARBA00022475"/>
    </source>
</evidence>
<dbReference type="Pfam" id="PF00001">
    <property type="entry name" value="7tm_1"/>
    <property type="match status" value="1"/>
</dbReference>
<feature type="region of interest" description="Disordered" evidence="10">
    <location>
        <begin position="364"/>
        <end position="403"/>
    </location>
</feature>
<keyword evidence="2" id="KW-1003">Cell membrane</keyword>
<feature type="domain" description="G-protein coupled receptors family 1 profile" evidence="12">
    <location>
        <begin position="75"/>
        <end position="571"/>
    </location>
</feature>
<evidence type="ECO:0000256" key="10">
    <source>
        <dbReference type="SAM" id="MobiDB-lite"/>
    </source>
</evidence>
<organism evidence="13 14">
    <name type="scientific">Saccoglossus kowalevskii</name>
    <name type="common">Acorn worm</name>
    <dbReference type="NCBI Taxonomy" id="10224"/>
    <lineage>
        <taxon>Eukaryota</taxon>
        <taxon>Metazoa</taxon>
        <taxon>Hemichordata</taxon>
        <taxon>Enteropneusta</taxon>
        <taxon>Harrimaniidae</taxon>
        <taxon>Saccoglossus</taxon>
    </lineage>
</organism>
<dbReference type="PRINTS" id="PR00237">
    <property type="entry name" value="GPCRRHODOPSN"/>
</dbReference>
<feature type="transmembrane region" description="Helical" evidence="11">
    <location>
        <begin position="133"/>
        <end position="154"/>
    </location>
</feature>
<evidence type="ECO:0000256" key="4">
    <source>
        <dbReference type="ARBA" id="ARBA00022989"/>
    </source>
</evidence>
<dbReference type="PANTHER" id="PTHR24248:SF204">
    <property type="entry name" value="HISTAMINE H1 RECEPTOR"/>
    <property type="match status" value="1"/>
</dbReference>
<keyword evidence="13" id="KW-1185">Reference proteome</keyword>
<dbReference type="PRINTS" id="PR00243">
    <property type="entry name" value="MUSCARINICR"/>
</dbReference>
<accession>A0ABM0GPM7</accession>
<reference evidence="14" key="1">
    <citation type="submission" date="2025-08" db="UniProtKB">
        <authorList>
            <consortium name="RefSeq"/>
        </authorList>
    </citation>
    <scope>IDENTIFICATION</scope>
    <source>
        <tissue evidence="14">Testes</tissue>
    </source>
</reference>
<feature type="compositionally biased region" description="Polar residues" evidence="10">
    <location>
        <begin position="437"/>
        <end position="447"/>
    </location>
</feature>
<keyword evidence="5 9" id="KW-0297">G-protein coupled receptor</keyword>
<keyword evidence="4 11" id="KW-1133">Transmembrane helix</keyword>
<evidence type="ECO:0000256" key="9">
    <source>
        <dbReference type="RuleBase" id="RU000688"/>
    </source>
</evidence>
<dbReference type="SMART" id="SM01381">
    <property type="entry name" value="7TM_GPCR_Srsx"/>
    <property type="match status" value="1"/>
</dbReference>
<dbReference type="PROSITE" id="PS00237">
    <property type="entry name" value="G_PROTEIN_RECEP_F1_1"/>
    <property type="match status" value="1"/>
</dbReference>
<dbReference type="PROSITE" id="PS50262">
    <property type="entry name" value="G_PROTEIN_RECEP_F1_2"/>
    <property type="match status" value="1"/>
</dbReference>
<evidence type="ECO:0000256" key="7">
    <source>
        <dbReference type="ARBA" id="ARBA00023170"/>
    </source>
</evidence>
<evidence type="ECO:0000256" key="5">
    <source>
        <dbReference type="ARBA" id="ARBA00023040"/>
    </source>
</evidence>
<evidence type="ECO:0000256" key="8">
    <source>
        <dbReference type="ARBA" id="ARBA00023224"/>
    </source>
</evidence>
<dbReference type="Proteomes" id="UP000694865">
    <property type="component" value="Unplaced"/>
</dbReference>
<gene>
    <name evidence="14" type="primary">LOC100369915</name>
</gene>
<comment type="similarity">
    <text evidence="9">Belongs to the G-protein coupled receptor 1 family.</text>
</comment>
<keyword evidence="7 9" id="KW-0675">Receptor</keyword>
<dbReference type="PANTHER" id="PTHR24248">
    <property type="entry name" value="ADRENERGIC RECEPTOR-RELATED G-PROTEIN COUPLED RECEPTOR"/>
    <property type="match status" value="1"/>
</dbReference>
<feature type="transmembrane region" description="Helical" evidence="11">
    <location>
        <begin position="552"/>
        <end position="574"/>
    </location>
</feature>
<comment type="subcellular location">
    <subcellularLocation>
        <location evidence="1">Cell membrane</location>
        <topology evidence="1">Multi-pass membrane protein</topology>
    </subcellularLocation>
</comment>
<dbReference type="Gene3D" id="1.20.1070.10">
    <property type="entry name" value="Rhodopsin 7-helix transmembrane proteins"/>
    <property type="match status" value="2"/>
</dbReference>